<accession>A0ACB6Z5U2</accession>
<dbReference type="EMBL" id="MU118134">
    <property type="protein sequence ID" value="KAF9644521.1"/>
    <property type="molecule type" value="Genomic_DNA"/>
</dbReference>
<sequence length="220" mass="23473">MLVIIPATGTKKAAANTFSGPQHAQFLAAAALATPIPKLHGVPKAIVTGHANVGGSSLLNVVLGRGHLLRTGEKPVRIFPRNPSLGKGPGKTALADAPGYGGRGRSEWGEPFGHYIDDRKERIFTLFNSGHDLNEIDAIMIQSLDERVQASTGLKFTLQAIITKAGMIPEWRLASSITQVRKDIAGTTPTCLDPIITSTARCPYIDTDAVRNATTQVCQR</sequence>
<comment type="caution">
    <text evidence="1">The sequence shown here is derived from an EMBL/GenBank/DDBJ whole genome shotgun (WGS) entry which is preliminary data.</text>
</comment>
<evidence type="ECO:0000313" key="2">
    <source>
        <dbReference type="Proteomes" id="UP000886501"/>
    </source>
</evidence>
<keyword evidence="1" id="KW-0378">Hydrolase</keyword>
<dbReference type="Proteomes" id="UP000886501">
    <property type="component" value="Unassembled WGS sequence"/>
</dbReference>
<proteinExistence type="predicted"/>
<name>A0ACB6Z5U2_THEGA</name>
<gene>
    <name evidence="1" type="ORF">BDM02DRAFT_3157159</name>
</gene>
<keyword evidence="2" id="KW-1185">Reference proteome</keyword>
<evidence type="ECO:0000313" key="1">
    <source>
        <dbReference type="EMBL" id="KAF9644521.1"/>
    </source>
</evidence>
<protein>
    <submittedName>
        <fullName evidence="1">P-loop containing nucleoside triphosphate hydrolase protein</fullName>
    </submittedName>
</protein>
<reference evidence="1" key="1">
    <citation type="submission" date="2019-10" db="EMBL/GenBank/DDBJ databases">
        <authorList>
            <consortium name="DOE Joint Genome Institute"/>
            <person name="Kuo A."/>
            <person name="Miyauchi S."/>
            <person name="Kiss E."/>
            <person name="Drula E."/>
            <person name="Kohler A."/>
            <person name="Sanchez-Garcia M."/>
            <person name="Andreopoulos B."/>
            <person name="Barry K.W."/>
            <person name="Bonito G."/>
            <person name="Buee M."/>
            <person name="Carver A."/>
            <person name="Chen C."/>
            <person name="Cichocki N."/>
            <person name="Clum A."/>
            <person name="Culley D."/>
            <person name="Crous P.W."/>
            <person name="Fauchery L."/>
            <person name="Girlanda M."/>
            <person name="Hayes R."/>
            <person name="Keri Z."/>
            <person name="Labutti K."/>
            <person name="Lipzen A."/>
            <person name="Lombard V."/>
            <person name="Magnuson J."/>
            <person name="Maillard F."/>
            <person name="Morin E."/>
            <person name="Murat C."/>
            <person name="Nolan M."/>
            <person name="Ohm R."/>
            <person name="Pangilinan J."/>
            <person name="Pereira M."/>
            <person name="Perotto S."/>
            <person name="Peter M."/>
            <person name="Riley R."/>
            <person name="Sitrit Y."/>
            <person name="Stielow B."/>
            <person name="Szollosi G."/>
            <person name="Zifcakova L."/>
            <person name="Stursova M."/>
            <person name="Spatafora J.W."/>
            <person name="Tedersoo L."/>
            <person name="Vaario L.-M."/>
            <person name="Yamada A."/>
            <person name="Yan M."/>
            <person name="Wang P."/>
            <person name="Xu J."/>
            <person name="Bruns T."/>
            <person name="Baldrian P."/>
            <person name="Vilgalys R."/>
            <person name="Henrissat B."/>
            <person name="Grigoriev I.V."/>
            <person name="Hibbett D."/>
            <person name="Nagy L.G."/>
            <person name="Martin F.M."/>
        </authorList>
    </citation>
    <scope>NUCLEOTIDE SEQUENCE</scope>
    <source>
        <strain evidence="1">P2</strain>
    </source>
</reference>
<organism evidence="1 2">
    <name type="scientific">Thelephora ganbajun</name>
    <name type="common">Ganba fungus</name>
    <dbReference type="NCBI Taxonomy" id="370292"/>
    <lineage>
        <taxon>Eukaryota</taxon>
        <taxon>Fungi</taxon>
        <taxon>Dikarya</taxon>
        <taxon>Basidiomycota</taxon>
        <taxon>Agaricomycotina</taxon>
        <taxon>Agaricomycetes</taxon>
        <taxon>Thelephorales</taxon>
        <taxon>Thelephoraceae</taxon>
        <taxon>Thelephora</taxon>
    </lineage>
</organism>
<reference evidence="1" key="2">
    <citation type="journal article" date="2020" name="Nat. Commun.">
        <title>Large-scale genome sequencing of mycorrhizal fungi provides insights into the early evolution of symbiotic traits.</title>
        <authorList>
            <person name="Miyauchi S."/>
            <person name="Kiss E."/>
            <person name="Kuo A."/>
            <person name="Drula E."/>
            <person name="Kohler A."/>
            <person name="Sanchez-Garcia M."/>
            <person name="Morin E."/>
            <person name="Andreopoulos B."/>
            <person name="Barry K.W."/>
            <person name="Bonito G."/>
            <person name="Buee M."/>
            <person name="Carver A."/>
            <person name="Chen C."/>
            <person name="Cichocki N."/>
            <person name="Clum A."/>
            <person name="Culley D."/>
            <person name="Crous P.W."/>
            <person name="Fauchery L."/>
            <person name="Girlanda M."/>
            <person name="Hayes R.D."/>
            <person name="Keri Z."/>
            <person name="LaButti K."/>
            <person name="Lipzen A."/>
            <person name="Lombard V."/>
            <person name="Magnuson J."/>
            <person name="Maillard F."/>
            <person name="Murat C."/>
            <person name="Nolan M."/>
            <person name="Ohm R.A."/>
            <person name="Pangilinan J."/>
            <person name="Pereira M.F."/>
            <person name="Perotto S."/>
            <person name="Peter M."/>
            <person name="Pfister S."/>
            <person name="Riley R."/>
            <person name="Sitrit Y."/>
            <person name="Stielow J.B."/>
            <person name="Szollosi G."/>
            <person name="Zifcakova L."/>
            <person name="Stursova M."/>
            <person name="Spatafora J.W."/>
            <person name="Tedersoo L."/>
            <person name="Vaario L.M."/>
            <person name="Yamada A."/>
            <person name="Yan M."/>
            <person name="Wang P."/>
            <person name="Xu J."/>
            <person name="Bruns T."/>
            <person name="Baldrian P."/>
            <person name="Vilgalys R."/>
            <person name="Dunand C."/>
            <person name="Henrissat B."/>
            <person name="Grigoriev I.V."/>
            <person name="Hibbett D."/>
            <person name="Nagy L.G."/>
            <person name="Martin F.M."/>
        </authorList>
    </citation>
    <scope>NUCLEOTIDE SEQUENCE</scope>
    <source>
        <strain evidence="1">P2</strain>
    </source>
</reference>